<feature type="compositionally biased region" description="Low complexity" evidence="7">
    <location>
        <begin position="157"/>
        <end position="178"/>
    </location>
</feature>
<feature type="compositionally biased region" description="Low complexity" evidence="7">
    <location>
        <begin position="59"/>
        <end position="69"/>
    </location>
</feature>
<dbReference type="GO" id="GO:0005634">
    <property type="term" value="C:nucleus"/>
    <property type="evidence" value="ECO:0007669"/>
    <property type="project" value="TreeGrafter"/>
</dbReference>
<keyword evidence="5 6" id="KW-0067">ATP-binding</keyword>
<reference evidence="9 10" key="1">
    <citation type="journal article" date="2023" name="G3 (Bethesda)">
        <title>A high-quality reference genome for the fission yeast Schizosaccharomyces osmophilus.</title>
        <authorList>
            <person name="Jia G.S."/>
            <person name="Zhang W.C."/>
            <person name="Liang Y."/>
            <person name="Liu X.H."/>
            <person name="Rhind N."/>
            <person name="Pidoux A."/>
            <person name="Brysch-Herzberg M."/>
            <person name="Du L.L."/>
        </authorList>
    </citation>
    <scope>NUCLEOTIDE SEQUENCE [LARGE SCALE GENOMIC DNA]</scope>
    <source>
        <strain evidence="9 10">CBS 15793</strain>
    </source>
</reference>
<sequence>MNAYKRRRNQAPDWQSYYKNGVPQEVIVIEDSASPRLSPALPAYPSHPIQRCFAPAAPPSMSSPSMNAPLLQPYPFQNHLPSDSRSSRPLSNASSHLSHPYNPWLDYNAALPHPYTTAAPQPPPAPSSAFLVSSSNAIPSYPHPPYVPLSNMPLRPPAQHQAPSAPQLLRPPVSAVHSPAPPSVNQPFPVSPSQPVLPRISLNSSNASYPKMQLPPVQHHHKENQYDLPASYPSFFPSHVSPHQNNGQILPANPVNQKPKEQVNYSSIPNSASTAQAAIPLSPTLAVWLPMTQTNFQPPPTYTYQPSNVTNDSMVVPDPPPPAKPPQPKKRKRNTNSTKKVNCVNVPLVADKLNLNSSVYDDDDGHYKVIPNTNFAERYTVIRLLGHGTFGKVIQCYDQVQGRHVAIKVTRAIPKYREASLIELRVLQTISQNDPTNENKCIELKDYFDYRKHICIVTDLFGWSVFDFLKNNNYIPFSLFHIQSLAHQLFKSVAFLHEIGLVHTDLKPENVLLVSNASKNVRLPYRNYSQKILNNTEIRLIDFGSATFEDEYHSSVVSTRHYRAPEIILGVGWSYPCDIWSLGCIIVELFTGQALFQTHEDNEHLAMMEKVIGPFSYDSISRGSRSTQKFFRTNGSIKYPMSNTPKKSIAYVESLQSLDQLFSSTTSSGITLLLDLLRKIFVYDPAKRITAKEALWHPFFSNALPPNF</sequence>
<evidence type="ECO:0000256" key="2">
    <source>
        <dbReference type="ARBA" id="ARBA00022679"/>
    </source>
</evidence>
<organism evidence="9 10">
    <name type="scientific">Schizosaccharomyces osmophilus</name>
    <dbReference type="NCBI Taxonomy" id="2545709"/>
    <lineage>
        <taxon>Eukaryota</taxon>
        <taxon>Fungi</taxon>
        <taxon>Dikarya</taxon>
        <taxon>Ascomycota</taxon>
        <taxon>Taphrinomycotina</taxon>
        <taxon>Schizosaccharomycetes</taxon>
        <taxon>Schizosaccharomycetales</taxon>
        <taxon>Schizosaccharomycetaceae</taxon>
        <taxon>Schizosaccharomyces</taxon>
    </lineage>
</organism>
<keyword evidence="2" id="KW-0808">Transferase</keyword>
<dbReference type="Proteomes" id="UP001212411">
    <property type="component" value="Chromosome 1"/>
</dbReference>
<dbReference type="GO" id="GO:0043484">
    <property type="term" value="P:regulation of RNA splicing"/>
    <property type="evidence" value="ECO:0007669"/>
    <property type="project" value="TreeGrafter"/>
</dbReference>
<dbReference type="PANTHER" id="PTHR45646:SF11">
    <property type="entry name" value="SERINE_THREONINE-PROTEIN KINASE DOA"/>
    <property type="match status" value="1"/>
</dbReference>
<feature type="region of interest" description="Disordered" evidence="7">
    <location>
        <begin position="55"/>
        <end position="95"/>
    </location>
</feature>
<evidence type="ECO:0000259" key="8">
    <source>
        <dbReference type="PROSITE" id="PS50011"/>
    </source>
</evidence>
<feature type="domain" description="Protein kinase" evidence="8">
    <location>
        <begin position="379"/>
        <end position="700"/>
    </location>
</feature>
<evidence type="ECO:0000256" key="7">
    <source>
        <dbReference type="SAM" id="MobiDB-lite"/>
    </source>
</evidence>
<dbReference type="Pfam" id="PF00069">
    <property type="entry name" value="Pkinase"/>
    <property type="match status" value="1"/>
</dbReference>
<dbReference type="PANTHER" id="PTHR45646">
    <property type="entry name" value="SERINE/THREONINE-PROTEIN KINASE DOA-RELATED"/>
    <property type="match status" value="1"/>
</dbReference>
<dbReference type="InterPro" id="IPR011009">
    <property type="entry name" value="Kinase-like_dom_sf"/>
</dbReference>
<evidence type="ECO:0000256" key="6">
    <source>
        <dbReference type="PROSITE-ProRule" id="PRU10141"/>
    </source>
</evidence>
<dbReference type="InterPro" id="IPR000719">
    <property type="entry name" value="Prot_kinase_dom"/>
</dbReference>
<feature type="compositionally biased region" description="Low complexity" evidence="7">
    <location>
        <begin position="79"/>
        <end position="95"/>
    </location>
</feature>
<feature type="compositionally biased region" description="Pro residues" evidence="7">
    <location>
        <begin position="179"/>
        <end position="192"/>
    </location>
</feature>
<evidence type="ECO:0000256" key="3">
    <source>
        <dbReference type="ARBA" id="ARBA00022741"/>
    </source>
</evidence>
<dbReference type="PROSITE" id="PS00107">
    <property type="entry name" value="PROTEIN_KINASE_ATP"/>
    <property type="match status" value="1"/>
</dbReference>
<dbReference type="Gene3D" id="3.30.200.20">
    <property type="entry name" value="Phosphorylase Kinase, domain 1"/>
    <property type="match status" value="1"/>
</dbReference>
<dbReference type="InterPro" id="IPR051175">
    <property type="entry name" value="CLK_kinases"/>
</dbReference>
<dbReference type="EMBL" id="CP115611">
    <property type="protein sequence ID" value="WBW72188.1"/>
    <property type="molecule type" value="Genomic_DNA"/>
</dbReference>
<feature type="region of interest" description="Disordered" evidence="7">
    <location>
        <begin position="150"/>
        <end position="204"/>
    </location>
</feature>
<dbReference type="InterPro" id="IPR017441">
    <property type="entry name" value="Protein_kinase_ATP_BS"/>
</dbReference>
<evidence type="ECO:0000256" key="4">
    <source>
        <dbReference type="ARBA" id="ARBA00022777"/>
    </source>
</evidence>
<keyword evidence="1" id="KW-0723">Serine/threonine-protein kinase</keyword>
<dbReference type="InterPro" id="IPR008271">
    <property type="entry name" value="Ser/Thr_kinase_AS"/>
</dbReference>
<dbReference type="RefSeq" id="XP_056036431.1">
    <property type="nucleotide sequence ID" value="XM_056180342.1"/>
</dbReference>
<keyword evidence="4 9" id="KW-0418">Kinase</keyword>
<dbReference type="GO" id="GO:0005524">
    <property type="term" value="F:ATP binding"/>
    <property type="evidence" value="ECO:0007669"/>
    <property type="project" value="UniProtKB-UniRule"/>
</dbReference>
<evidence type="ECO:0000256" key="1">
    <source>
        <dbReference type="ARBA" id="ARBA00022527"/>
    </source>
</evidence>
<feature type="binding site" evidence="6">
    <location>
        <position position="408"/>
    </location>
    <ligand>
        <name>ATP</name>
        <dbReference type="ChEBI" id="CHEBI:30616"/>
    </ligand>
</feature>
<dbReference type="SUPFAM" id="SSF56112">
    <property type="entry name" value="Protein kinase-like (PK-like)"/>
    <property type="match status" value="1"/>
</dbReference>
<feature type="compositionally biased region" description="Polar residues" evidence="7">
    <location>
        <begin position="299"/>
        <end position="313"/>
    </location>
</feature>
<gene>
    <name evidence="9" type="primary">lkh1</name>
    <name evidence="9" type="ORF">SOMG_01549</name>
</gene>
<evidence type="ECO:0000313" key="9">
    <source>
        <dbReference type="EMBL" id="WBW72188.1"/>
    </source>
</evidence>
<dbReference type="AlphaFoldDB" id="A0AAE9WCI0"/>
<evidence type="ECO:0000313" key="10">
    <source>
        <dbReference type="Proteomes" id="UP001212411"/>
    </source>
</evidence>
<dbReference type="CDD" id="cd14134">
    <property type="entry name" value="PKc_CLK"/>
    <property type="match status" value="1"/>
</dbReference>
<feature type="region of interest" description="Disordered" evidence="7">
    <location>
        <begin position="299"/>
        <end position="339"/>
    </location>
</feature>
<protein>
    <submittedName>
        <fullName evidence="9">Dual specificity protein kinase Lkh1</fullName>
    </submittedName>
</protein>
<dbReference type="GeneID" id="80875031"/>
<feature type="compositionally biased region" description="Pro residues" evidence="7">
    <location>
        <begin position="317"/>
        <end position="326"/>
    </location>
</feature>
<keyword evidence="3 6" id="KW-0547">Nucleotide-binding</keyword>
<dbReference type="SMART" id="SM00220">
    <property type="entry name" value="S_TKc"/>
    <property type="match status" value="1"/>
</dbReference>
<dbReference type="PROSITE" id="PS50011">
    <property type="entry name" value="PROTEIN_KINASE_DOM"/>
    <property type="match status" value="1"/>
</dbReference>
<evidence type="ECO:0000256" key="5">
    <source>
        <dbReference type="ARBA" id="ARBA00022840"/>
    </source>
</evidence>
<accession>A0AAE9WCI0</accession>
<keyword evidence="10" id="KW-1185">Reference proteome</keyword>
<dbReference type="GO" id="GO:0004674">
    <property type="term" value="F:protein serine/threonine kinase activity"/>
    <property type="evidence" value="ECO:0007669"/>
    <property type="project" value="UniProtKB-KW"/>
</dbReference>
<dbReference type="KEGG" id="som:SOMG_01549"/>
<dbReference type="PROSITE" id="PS00108">
    <property type="entry name" value="PROTEIN_KINASE_ST"/>
    <property type="match status" value="1"/>
</dbReference>
<name>A0AAE9WCI0_9SCHI</name>
<dbReference type="Gene3D" id="1.10.510.10">
    <property type="entry name" value="Transferase(Phosphotransferase) domain 1"/>
    <property type="match status" value="1"/>
</dbReference>
<proteinExistence type="predicted"/>